<dbReference type="Proteomes" id="UP000823405">
    <property type="component" value="Unassembled WGS sequence"/>
</dbReference>
<dbReference type="Gene3D" id="3.40.630.90">
    <property type="match status" value="1"/>
</dbReference>
<dbReference type="EMBL" id="JAAAIN010003754">
    <property type="protein sequence ID" value="KAG0284174.1"/>
    <property type="molecule type" value="Genomic_DNA"/>
</dbReference>
<organism evidence="4 5">
    <name type="scientific">Linnemannia gamsii</name>
    <dbReference type="NCBI Taxonomy" id="64522"/>
    <lineage>
        <taxon>Eukaryota</taxon>
        <taxon>Fungi</taxon>
        <taxon>Fungi incertae sedis</taxon>
        <taxon>Mucoromycota</taxon>
        <taxon>Mortierellomycotina</taxon>
        <taxon>Mortierellomycetes</taxon>
        <taxon>Mortierellales</taxon>
        <taxon>Mortierellaceae</taxon>
        <taxon>Linnemannia</taxon>
    </lineage>
</organism>
<dbReference type="InterPro" id="IPR016181">
    <property type="entry name" value="Acyl_CoA_acyltransferase"/>
</dbReference>
<evidence type="ECO:0008006" key="6">
    <source>
        <dbReference type="Google" id="ProtNLM"/>
    </source>
</evidence>
<gene>
    <name evidence="4" type="ORF">BGZ97_008280</name>
</gene>
<dbReference type="AlphaFoldDB" id="A0A9P6QNH8"/>
<evidence type="ECO:0000259" key="2">
    <source>
        <dbReference type="Pfam" id="PF13673"/>
    </source>
</evidence>
<evidence type="ECO:0000256" key="1">
    <source>
        <dbReference type="SAM" id="Coils"/>
    </source>
</evidence>
<name>A0A9P6QNH8_9FUNG</name>
<keyword evidence="1" id="KW-0175">Coiled coil</keyword>
<protein>
    <recommendedName>
        <fullName evidence="6">N-acetyltransferase domain-containing protein</fullName>
    </recommendedName>
</protein>
<evidence type="ECO:0000313" key="5">
    <source>
        <dbReference type="Proteomes" id="UP000823405"/>
    </source>
</evidence>
<dbReference type="InterPro" id="IPR052729">
    <property type="entry name" value="Acyl/Acetyltrans_Enzymes"/>
</dbReference>
<dbReference type="InterPro" id="IPR041496">
    <property type="entry name" value="YitH/HolE_GNAT"/>
</dbReference>
<evidence type="ECO:0000313" key="4">
    <source>
        <dbReference type="EMBL" id="KAG0284174.1"/>
    </source>
</evidence>
<dbReference type="Pfam" id="PF13673">
    <property type="entry name" value="Acetyltransf_10"/>
    <property type="match status" value="1"/>
</dbReference>
<feature type="domain" description="N-acetyltransferase" evidence="2">
    <location>
        <begin position="62"/>
        <end position="145"/>
    </location>
</feature>
<dbReference type="Pfam" id="PF18014">
    <property type="entry name" value="Acetyltransf_18"/>
    <property type="match status" value="1"/>
</dbReference>
<reference evidence="4" key="1">
    <citation type="journal article" date="2020" name="Fungal Divers.">
        <title>Resolving the Mortierellaceae phylogeny through synthesis of multi-gene phylogenetics and phylogenomics.</title>
        <authorList>
            <person name="Vandepol N."/>
            <person name="Liber J."/>
            <person name="Desiro A."/>
            <person name="Na H."/>
            <person name="Kennedy M."/>
            <person name="Barry K."/>
            <person name="Grigoriev I.V."/>
            <person name="Miller A.N."/>
            <person name="O'Donnell K."/>
            <person name="Stajich J.E."/>
            <person name="Bonito G."/>
        </authorList>
    </citation>
    <scope>NUCLEOTIDE SEQUENCE</scope>
    <source>
        <strain evidence="4">NVP60</strain>
    </source>
</reference>
<evidence type="ECO:0000259" key="3">
    <source>
        <dbReference type="Pfam" id="PF18014"/>
    </source>
</evidence>
<feature type="domain" description="YitH/HolE acetyltransferase (GNAT)" evidence="3">
    <location>
        <begin position="202"/>
        <end position="340"/>
    </location>
</feature>
<dbReference type="SUPFAM" id="SSF55729">
    <property type="entry name" value="Acyl-CoA N-acyltransferases (Nat)"/>
    <property type="match status" value="1"/>
</dbReference>
<keyword evidence="5" id="KW-1185">Reference proteome</keyword>
<dbReference type="Gene3D" id="3.40.630.30">
    <property type="match status" value="1"/>
</dbReference>
<feature type="coiled-coil region" evidence="1">
    <location>
        <begin position="31"/>
        <end position="58"/>
    </location>
</feature>
<accession>A0A9P6QNH8</accession>
<dbReference type="OrthoDB" id="5771378at2759"/>
<dbReference type="InterPro" id="IPR000182">
    <property type="entry name" value="GNAT_dom"/>
</dbReference>
<proteinExistence type="predicted"/>
<sequence length="355" mass="39776">MGWNPGQKAAMREVMLKTDPGVYFYARLDSSHFITKDLQEHKEEEDEVEEEKEHRKEAVVIKGKEKVPLEEDRGIVSIINAIRFGDDQAWLGCYLTAEDQRGKGYGLALFTHALNHLGKYRKSIGLNAVISQVPNYQKSGFTKSSWMNERRRGAASDIVEDNDRRKLAEEMAKGIEDEGEAVEGVVVLLSDPRVDQDQLYKMEKRYTGLDRPEFIKYWVDYHANGDASAHHRVGIAVLSSTKTDPYSGKPLLLGYGCTRPAIVSYRLGPLYATDGKVARQLLVKIAINVIAAEKRDPLGVPLMFDIDIVQENKSAVEIFDRIGWPNVVSSLRMWRGVVPPYEANGCFGIATGEAG</sequence>
<comment type="caution">
    <text evidence="4">The sequence shown here is derived from an EMBL/GenBank/DDBJ whole genome shotgun (WGS) entry which is preliminary data.</text>
</comment>
<dbReference type="PANTHER" id="PTHR47237">
    <property type="entry name" value="SLL0310 PROTEIN"/>
    <property type="match status" value="1"/>
</dbReference>
<dbReference type="PANTHER" id="PTHR47237:SF1">
    <property type="entry name" value="SLL0310 PROTEIN"/>
    <property type="match status" value="1"/>
</dbReference>